<dbReference type="EMBL" id="JBBPFD010000006">
    <property type="protein sequence ID" value="KAK7922873.1"/>
    <property type="molecule type" value="Genomic_DNA"/>
</dbReference>
<name>A0AAW0PLJ2_9GOBI</name>
<protein>
    <submittedName>
        <fullName evidence="2">Uncharacterized protein</fullName>
    </submittedName>
</protein>
<comment type="caution">
    <text evidence="2">The sequence shown here is derived from an EMBL/GenBank/DDBJ whole genome shotgun (WGS) entry which is preliminary data.</text>
</comment>
<sequence>MAKGPSHMQQQQAEMRRKTDMMRVRTFGAAKGRKINKEKMTPEQELEKCIQDFRRIRIPDHFPERKNMWQSELLRNANNAEVLSAERGRYVDALSSLGPPGTTAHGGEEEEVVKNREYSGEAWQSLSSLREGQGRANKRREWGRRNSSQRPIHSGMKRGTVTDDMMNSCREMELPLLQMSDITSNPSLLSCWVGPHHYGN</sequence>
<evidence type="ECO:0000313" key="3">
    <source>
        <dbReference type="Proteomes" id="UP001460270"/>
    </source>
</evidence>
<organism evidence="2 3">
    <name type="scientific">Mugilogobius chulae</name>
    <name type="common">yellowstripe goby</name>
    <dbReference type="NCBI Taxonomy" id="88201"/>
    <lineage>
        <taxon>Eukaryota</taxon>
        <taxon>Metazoa</taxon>
        <taxon>Chordata</taxon>
        <taxon>Craniata</taxon>
        <taxon>Vertebrata</taxon>
        <taxon>Euteleostomi</taxon>
        <taxon>Actinopterygii</taxon>
        <taxon>Neopterygii</taxon>
        <taxon>Teleostei</taxon>
        <taxon>Neoteleostei</taxon>
        <taxon>Acanthomorphata</taxon>
        <taxon>Gobiaria</taxon>
        <taxon>Gobiiformes</taxon>
        <taxon>Gobioidei</taxon>
        <taxon>Gobiidae</taxon>
        <taxon>Gobionellinae</taxon>
        <taxon>Mugilogobius</taxon>
    </lineage>
</organism>
<accession>A0AAW0PLJ2</accession>
<dbReference type="Proteomes" id="UP001460270">
    <property type="component" value="Unassembled WGS sequence"/>
</dbReference>
<feature type="region of interest" description="Disordered" evidence="1">
    <location>
        <begin position="1"/>
        <end position="21"/>
    </location>
</feature>
<gene>
    <name evidence="2" type="ORF">WMY93_009775</name>
</gene>
<reference evidence="3" key="1">
    <citation type="submission" date="2024-04" db="EMBL/GenBank/DDBJ databases">
        <title>Salinicola lusitanus LLJ914,a marine bacterium isolated from the Okinawa Trough.</title>
        <authorList>
            <person name="Li J."/>
        </authorList>
    </citation>
    <scope>NUCLEOTIDE SEQUENCE [LARGE SCALE GENOMIC DNA]</scope>
</reference>
<evidence type="ECO:0000256" key="1">
    <source>
        <dbReference type="SAM" id="MobiDB-lite"/>
    </source>
</evidence>
<proteinExistence type="predicted"/>
<dbReference type="AlphaFoldDB" id="A0AAW0PLJ2"/>
<evidence type="ECO:0000313" key="2">
    <source>
        <dbReference type="EMBL" id="KAK7922873.1"/>
    </source>
</evidence>
<keyword evidence="3" id="KW-1185">Reference proteome</keyword>
<feature type="region of interest" description="Disordered" evidence="1">
    <location>
        <begin position="125"/>
        <end position="160"/>
    </location>
</feature>